<name>A0A1H7X773_STRJI</name>
<protein>
    <submittedName>
        <fullName evidence="2">Peptidase inhibitor family I36</fullName>
    </submittedName>
</protein>
<keyword evidence="1" id="KW-0732">Signal</keyword>
<dbReference type="OrthoDB" id="4194036at2"/>
<feature type="signal peptide" evidence="1">
    <location>
        <begin position="1"/>
        <end position="32"/>
    </location>
</feature>
<dbReference type="RefSeq" id="WP_075004176.1">
    <property type="nucleotide sequence ID" value="NZ_BBPN01000048.1"/>
</dbReference>
<evidence type="ECO:0000313" key="2">
    <source>
        <dbReference type="EMBL" id="SEM29515.1"/>
    </source>
</evidence>
<evidence type="ECO:0000256" key="1">
    <source>
        <dbReference type="SAM" id="SignalP"/>
    </source>
</evidence>
<dbReference type="EMBL" id="FOAZ01000023">
    <property type="protein sequence ID" value="SEM29515.1"/>
    <property type="molecule type" value="Genomic_DNA"/>
</dbReference>
<proteinExistence type="predicted"/>
<organism evidence="2 3">
    <name type="scientific">Streptacidiphilus jiangxiensis</name>
    <dbReference type="NCBI Taxonomy" id="235985"/>
    <lineage>
        <taxon>Bacteria</taxon>
        <taxon>Bacillati</taxon>
        <taxon>Actinomycetota</taxon>
        <taxon>Actinomycetes</taxon>
        <taxon>Kitasatosporales</taxon>
        <taxon>Streptomycetaceae</taxon>
        <taxon>Streptacidiphilus</taxon>
    </lineage>
</organism>
<accession>A0A1H7X773</accession>
<dbReference type="Proteomes" id="UP000183015">
    <property type="component" value="Unassembled WGS sequence"/>
</dbReference>
<dbReference type="Pfam" id="PF03995">
    <property type="entry name" value="Inhibitor_I36"/>
    <property type="match status" value="1"/>
</dbReference>
<feature type="chain" id="PRO_5010311281" evidence="1">
    <location>
        <begin position="33"/>
        <end position="137"/>
    </location>
</feature>
<reference evidence="3" key="1">
    <citation type="submission" date="2016-10" db="EMBL/GenBank/DDBJ databases">
        <authorList>
            <person name="Varghese N."/>
        </authorList>
    </citation>
    <scope>NUCLEOTIDE SEQUENCE [LARGE SCALE GENOMIC DNA]</scope>
    <source>
        <strain evidence="3">DSM 45096 / BCRC 16803 / CGMCC 4.1857 / CIP 109030 / JCM 12277 / KCTC 19219 / NBRC 100920 / 33214</strain>
    </source>
</reference>
<dbReference type="AlphaFoldDB" id="A0A1H7X773"/>
<evidence type="ECO:0000313" key="3">
    <source>
        <dbReference type="Proteomes" id="UP000183015"/>
    </source>
</evidence>
<gene>
    <name evidence="2" type="ORF">SAMN05414137_1237</name>
</gene>
<sequence>MRIKLGRLTATVTAVAALTVGATSLTTGNAFAAGPGGVEACPSGNVCLYFNSPQYGWGAWEDWSPGQSLSLTDFTFAHWGNGSGYGQTVYDRAASIVNNTGHTVIVESDLGHDDYVVAGYAGSLDSGTYNNDSLLYC</sequence>
<dbReference type="eggNOG" id="ENOG5032GBN">
    <property type="taxonomic scope" value="Bacteria"/>
</dbReference>
<keyword evidence="3" id="KW-1185">Reference proteome</keyword>